<protein>
    <submittedName>
        <fullName evidence="2">Helix-turn-helix domain-containing protein</fullName>
    </submittedName>
</protein>
<dbReference type="InterPro" id="IPR011991">
    <property type="entry name" value="ArsR-like_HTH"/>
</dbReference>
<dbReference type="Pfam" id="PF12840">
    <property type="entry name" value="HTH_20"/>
    <property type="match status" value="1"/>
</dbReference>
<dbReference type="Proteomes" id="UP001281447">
    <property type="component" value="Unassembled WGS sequence"/>
</dbReference>
<accession>A0ABU5CBG6</accession>
<keyword evidence="3" id="KW-1185">Reference proteome</keyword>
<gene>
    <name evidence="2" type="ORF">RWE15_23220</name>
</gene>
<dbReference type="RefSeq" id="WP_390353705.1">
    <property type="nucleotide sequence ID" value="NZ_JBHUIZ010000003.1"/>
</dbReference>
<dbReference type="EMBL" id="JAWDIP010000004">
    <property type="protein sequence ID" value="MDY0396681.1"/>
    <property type="molecule type" value="Genomic_DNA"/>
</dbReference>
<evidence type="ECO:0000256" key="1">
    <source>
        <dbReference type="ARBA" id="ARBA00023125"/>
    </source>
</evidence>
<name>A0ABU5CBG6_9BACI</name>
<evidence type="ECO:0000313" key="3">
    <source>
        <dbReference type="Proteomes" id="UP001281447"/>
    </source>
</evidence>
<dbReference type="CDD" id="cd00090">
    <property type="entry name" value="HTH_ARSR"/>
    <property type="match status" value="1"/>
</dbReference>
<dbReference type="Gene3D" id="1.10.10.10">
    <property type="entry name" value="Winged helix-like DNA-binding domain superfamily/Winged helix DNA-binding domain"/>
    <property type="match status" value="1"/>
</dbReference>
<evidence type="ECO:0000313" key="2">
    <source>
        <dbReference type="EMBL" id="MDY0396681.1"/>
    </source>
</evidence>
<dbReference type="InterPro" id="IPR036388">
    <property type="entry name" value="WH-like_DNA-bd_sf"/>
</dbReference>
<dbReference type="InterPro" id="IPR036390">
    <property type="entry name" value="WH_DNA-bd_sf"/>
</dbReference>
<proteinExistence type="predicted"/>
<comment type="caution">
    <text evidence="2">The sequence shown here is derived from an EMBL/GenBank/DDBJ whole genome shotgun (WGS) entry which is preliminary data.</text>
</comment>
<keyword evidence="1" id="KW-0238">DNA-binding</keyword>
<dbReference type="SUPFAM" id="SSF46785">
    <property type="entry name" value="Winged helix' DNA-binding domain"/>
    <property type="match status" value="1"/>
</dbReference>
<dbReference type="Gene3D" id="3.30.1380.20">
    <property type="entry name" value="Trafficking protein particle complex subunit 3"/>
    <property type="match status" value="1"/>
</dbReference>
<organism evidence="2 3">
    <name type="scientific">Tigheibacillus halophilus</name>
    <dbReference type="NCBI Taxonomy" id="361280"/>
    <lineage>
        <taxon>Bacteria</taxon>
        <taxon>Bacillati</taxon>
        <taxon>Bacillota</taxon>
        <taxon>Bacilli</taxon>
        <taxon>Bacillales</taxon>
        <taxon>Bacillaceae</taxon>
        <taxon>Tigheibacillus</taxon>
    </lineage>
</organism>
<reference evidence="2 3" key="1">
    <citation type="submission" date="2023-10" db="EMBL/GenBank/DDBJ databases">
        <title>Virgibacillus halophilus 5B73C genome.</title>
        <authorList>
            <person name="Miliotis G."/>
            <person name="Sengupta P."/>
            <person name="Hameed A."/>
            <person name="Chuvochina M."/>
            <person name="Mcdonagh F."/>
            <person name="Simpson A.C."/>
            <person name="Singh N.K."/>
            <person name="Rekha P.D."/>
            <person name="Raman K."/>
            <person name="Hugenholtz P."/>
            <person name="Venkateswaran K."/>
        </authorList>
    </citation>
    <scope>NUCLEOTIDE SEQUENCE [LARGE SCALE GENOMIC DNA]</scope>
    <source>
        <strain evidence="2 3">5B73C</strain>
    </source>
</reference>
<sequence>MQQTLKITSVLSDPTRFNIYQYMIEKHQDTSVNDIANKFDIHPNVARMHLNKLEDIQLLVSYAKKNGKGGRPSRLFRLSEKVIDLHFPHRDYKLLSAITLETLAGMGEIGKHALFETGRKYGYKLIANQYPFQDDWTPEKKIKLLEEASCMLGMYASYTYLPDKKMITFSISNCPFKELADMDHEIVCEMHHDFLRGMLEALFTNIELSETQNMFHGCENCAYVAKLADV</sequence>